<keyword evidence="5 6" id="KW-0472">Membrane</keyword>
<feature type="domain" description="Major facilitator superfamily associated" evidence="7">
    <location>
        <begin position="75"/>
        <end position="316"/>
    </location>
</feature>
<keyword evidence="9" id="KW-1185">Reference proteome</keyword>
<gene>
    <name evidence="8" type="primary">AVEN_208730_1</name>
    <name evidence="8" type="ORF">CEXT_467701</name>
</gene>
<protein>
    <submittedName>
        <fullName evidence="8">MFS_1_like domain-containing protein</fullName>
    </submittedName>
</protein>
<evidence type="ECO:0000256" key="6">
    <source>
        <dbReference type="SAM" id="Phobius"/>
    </source>
</evidence>
<feature type="transmembrane region" description="Helical" evidence="6">
    <location>
        <begin position="253"/>
        <end position="270"/>
    </location>
</feature>
<feature type="transmembrane region" description="Helical" evidence="6">
    <location>
        <begin position="222"/>
        <end position="241"/>
    </location>
</feature>
<dbReference type="AlphaFoldDB" id="A0AAV4WH52"/>
<feature type="transmembrane region" description="Helical" evidence="6">
    <location>
        <begin position="315"/>
        <end position="336"/>
    </location>
</feature>
<dbReference type="PANTHER" id="PTHR16172:SF41">
    <property type="entry name" value="MAJOR FACILITATOR SUPERFAMILY DOMAIN-CONTAINING PROTEIN 6-LIKE"/>
    <property type="match status" value="1"/>
</dbReference>
<evidence type="ECO:0000256" key="3">
    <source>
        <dbReference type="ARBA" id="ARBA00022692"/>
    </source>
</evidence>
<feature type="transmembrane region" description="Helical" evidence="6">
    <location>
        <begin position="163"/>
        <end position="183"/>
    </location>
</feature>
<dbReference type="SUPFAM" id="SSF103473">
    <property type="entry name" value="MFS general substrate transporter"/>
    <property type="match status" value="1"/>
</dbReference>
<evidence type="ECO:0000313" key="8">
    <source>
        <dbReference type="EMBL" id="GIY81713.1"/>
    </source>
</evidence>
<evidence type="ECO:0000259" key="7">
    <source>
        <dbReference type="Pfam" id="PF12832"/>
    </source>
</evidence>
<comment type="subcellular location">
    <subcellularLocation>
        <location evidence="1">Membrane</location>
        <topology evidence="1">Multi-pass membrane protein</topology>
    </subcellularLocation>
</comment>
<dbReference type="InterPro" id="IPR051717">
    <property type="entry name" value="MFS_MFSD6"/>
</dbReference>
<sequence length="351" mass="40022">MSTSFLLQSRQRNRRRKKILLAHKQRNAEIQDPFLPVQRRSCSSHTLLRLYSPKKGSGLLLLLWVLIHTVRHSLLRKYQKTGAIFGRQRMWGSIGWGTFAPIAGTLNDHTGDFLVSWTVMAVMLLLFLWNISKMELLKPHFSQNILRDVGAVFKSKEFLIFEVMIFMNGVGTGMVWFYLIWFVRSIGGSELLCGLSLAVQSFGGAIPFMFFSGWFIKKVGHFNLLIVALMTYVLRFLFYSYLYSPWWILPMELSHGITFGLYYTVLASYGKMSSKPGVEATTQSVIFSTHEGLGASLGCVFAGIGFDYLECHRTFFFASMFFACGSLVGLMLRFALRRRTAVIKIISVNEQ</sequence>
<dbReference type="Proteomes" id="UP001054945">
    <property type="component" value="Unassembled WGS sequence"/>
</dbReference>
<organism evidence="8 9">
    <name type="scientific">Caerostris extrusa</name>
    <name type="common">Bark spider</name>
    <name type="synonym">Caerostris bankana</name>
    <dbReference type="NCBI Taxonomy" id="172846"/>
    <lineage>
        <taxon>Eukaryota</taxon>
        <taxon>Metazoa</taxon>
        <taxon>Ecdysozoa</taxon>
        <taxon>Arthropoda</taxon>
        <taxon>Chelicerata</taxon>
        <taxon>Arachnida</taxon>
        <taxon>Araneae</taxon>
        <taxon>Araneomorphae</taxon>
        <taxon>Entelegynae</taxon>
        <taxon>Araneoidea</taxon>
        <taxon>Araneidae</taxon>
        <taxon>Caerostris</taxon>
    </lineage>
</organism>
<evidence type="ECO:0000313" key="9">
    <source>
        <dbReference type="Proteomes" id="UP001054945"/>
    </source>
</evidence>
<keyword evidence="4 6" id="KW-1133">Transmembrane helix</keyword>
<comment type="caution">
    <text evidence="8">The sequence shown here is derived from an EMBL/GenBank/DDBJ whole genome shotgun (WGS) entry which is preliminary data.</text>
</comment>
<evidence type="ECO:0000256" key="5">
    <source>
        <dbReference type="ARBA" id="ARBA00023136"/>
    </source>
</evidence>
<evidence type="ECO:0000256" key="2">
    <source>
        <dbReference type="ARBA" id="ARBA00005241"/>
    </source>
</evidence>
<dbReference type="GO" id="GO:0016020">
    <property type="term" value="C:membrane"/>
    <property type="evidence" value="ECO:0007669"/>
    <property type="project" value="UniProtKB-SubCell"/>
</dbReference>
<evidence type="ECO:0000256" key="1">
    <source>
        <dbReference type="ARBA" id="ARBA00004141"/>
    </source>
</evidence>
<evidence type="ECO:0000256" key="4">
    <source>
        <dbReference type="ARBA" id="ARBA00022989"/>
    </source>
</evidence>
<feature type="transmembrane region" description="Helical" evidence="6">
    <location>
        <begin position="195"/>
        <end position="215"/>
    </location>
</feature>
<dbReference type="Gene3D" id="1.20.1250.20">
    <property type="entry name" value="MFS general substrate transporter like domains"/>
    <property type="match status" value="2"/>
</dbReference>
<feature type="transmembrane region" description="Helical" evidence="6">
    <location>
        <begin position="113"/>
        <end position="131"/>
    </location>
</feature>
<feature type="transmembrane region" description="Helical" evidence="6">
    <location>
        <begin position="58"/>
        <end position="78"/>
    </location>
</feature>
<proteinExistence type="inferred from homology"/>
<keyword evidence="3 6" id="KW-0812">Transmembrane</keyword>
<accession>A0AAV4WH52</accession>
<dbReference type="InterPro" id="IPR024989">
    <property type="entry name" value="MFS_assoc_dom"/>
</dbReference>
<dbReference type="Pfam" id="PF12832">
    <property type="entry name" value="MFS_1_like"/>
    <property type="match status" value="1"/>
</dbReference>
<reference evidence="8 9" key="1">
    <citation type="submission" date="2021-06" db="EMBL/GenBank/DDBJ databases">
        <title>Caerostris extrusa draft genome.</title>
        <authorList>
            <person name="Kono N."/>
            <person name="Arakawa K."/>
        </authorList>
    </citation>
    <scope>NUCLEOTIDE SEQUENCE [LARGE SCALE GENOMIC DNA]</scope>
</reference>
<dbReference type="PANTHER" id="PTHR16172">
    <property type="entry name" value="MAJOR FACILITATOR SUPERFAMILY DOMAIN-CONTAINING PROTEIN 6-LIKE"/>
    <property type="match status" value="1"/>
</dbReference>
<name>A0AAV4WH52_CAEEX</name>
<dbReference type="InterPro" id="IPR036259">
    <property type="entry name" value="MFS_trans_sf"/>
</dbReference>
<comment type="similarity">
    <text evidence="2">Belongs to the major facilitator superfamily. MFSD6 family.</text>
</comment>
<dbReference type="EMBL" id="BPLR01016158">
    <property type="protein sequence ID" value="GIY81713.1"/>
    <property type="molecule type" value="Genomic_DNA"/>
</dbReference>